<dbReference type="SUPFAM" id="SSF55811">
    <property type="entry name" value="Nudix"/>
    <property type="match status" value="1"/>
</dbReference>
<dbReference type="Pfam" id="PF00293">
    <property type="entry name" value="NUDIX"/>
    <property type="match status" value="1"/>
</dbReference>
<dbReference type="Gene3D" id="3.90.79.10">
    <property type="entry name" value="Nucleoside Triphosphate Pyrophosphohydrolase"/>
    <property type="match status" value="1"/>
</dbReference>
<dbReference type="PANTHER" id="PTHR21340:SF0">
    <property type="entry name" value="BIS(5'-NUCLEOSYL)-TETRAPHOSPHATASE [ASYMMETRICAL]"/>
    <property type="match status" value="1"/>
</dbReference>
<proteinExistence type="predicted"/>
<dbReference type="InterPro" id="IPR029033">
    <property type="entry name" value="His_PPase_superfam"/>
</dbReference>
<organism evidence="3">
    <name type="scientific">Schaalia odontolytica</name>
    <dbReference type="NCBI Taxonomy" id="1660"/>
    <lineage>
        <taxon>Bacteria</taxon>
        <taxon>Bacillati</taxon>
        <taxon>Actinomycetota</taxon>
        <taxon>Actinomycetes</taxon>
        <taxon>Actinomycetales</taxon>
        <taxon>Actinomycetaceae</taxon>
        <taxon>Schaalia</taxon>
    </lineage>
</organism>
<dbReference type="InterPro" id="IPR015797">
    <property type="entry name" value="NUDIX_hydrolase-like_dom_sf"/>
</dbReference>
<accession>A0A6N2S7J6</accession>
<gene>
    <name evidence="3" type="primary">rppH</name>
    <name evidence="3" type="ORF">AOLFYP35_00689</name>
</gene>
<dbReference type="AlphaFoldDB" id="A0A6N2S7J6"/>
<dbReference type="SUPFAM" id="SSF53254">
    <property type="entry name" value="Phosphoglycerate mutase-like"/>
    <property type="match status" value="1"/>
</dbReference>
<name>A0A6N2S7J6_9ACTO</name>
<dbReference type="GO" id="GO:0006754">
    <property type="term" value="P:ATP biosynthetic process"/>
    <property type="evidence" value="ECO:0007669"/>
    <property type="project" value="TreeGrafter"/>
</dbReference>
<sequence>MTPSPQPIPPMRLIRAGGALVWRLRHPGRQVLPGDVLDEAEIEVLLVHRPQYHDWSWPKGKIEGRETIPVAAVREVEEETGHVISLGAPLTTQRYRLGSGQTKEVRYWVGTLMGEDPHSDRGLVHLRKPVHRAPTREIDQARWMSPSRAHDLLTRRGDRRLLNELLMRGRSGELVTTPLAMLPHARALPAQHWEGDDDARPLSRTGVREALELVDLLSAYGVRRAMATSSARTRQTLGPWAALAGVSIDTLPSRDGANSSSDEAFVRALLADGEPRVLCAPRTMLPGLFDVFRQFTPSGVRMNFPLDARELSASEMVILHTLPEGDWVRVVDIERHAPRVAE</sequence>
<dbReference type="InterPro" id="IPR000086">
    <property type="entry name" value="NUDIX_hydrolase_dom"/>
</dbReference>
<dbReference type="GO" id="GO:0004081">
    <property type="term" value="F:bis(5'-nucleosyl)-tetraphosphatase (asymmetrical) activity"/>
    <property type="evidence" value="ECO:0007669"/>
    <property type="project" value="TreeGrafter"/>
</dbReference>
<dbReference type="InterPro" id="IPR020084">
    <property type="entry name" value="NUDIX_hydrolase_CS"/>
</dbReference>
<dbReference type="PANTHER" id="PTHR21340">
    <property type="entry name" value="DIADENOSINE 5,5-P1,P4-TETRAPHOSPHATE PYROPHOSPHOHYDROLASE MUTT"/>
    <property type="match status" value="1"/>
</dbReference>
<protein>
    <submittedName>
        <fullName evidence="3">RNA pyrophosphohydrolase</fullName>
    </submittedName>
</protein>
<dbReference type="PROSITE" id="PS51462">
    <property type="entry name" value="NUDIX"/>
    <property type="match status" value="1"/>
</dbReference>
<dbReference type="Gene3D" id="3.40.50.1240">
    <property type="entry name" value="Phosphoglycerate mutase-like"/>
    <property type="match status" value="1"/>
</dbReference>
<reference evidence="3" key="1">
    <citation type="submission" date="2019-11" db="EMBL/GenBank/DDBJ databases">
        <authorList>
            <person name="Feng L."/>
        </authorList>
    </citation>
    <scope>NUCLEOTIDE SEQUENCE</scope>
    <source>
        <strain evidence="3">AodontolyticusLFYP35</strain>
    </source>
</reference>
<evidence type="ECO:0000313" key="3">
    <source>
        <dbReference type="EMBL" id="VYS88241.1"/>
    </source>
</evidence>
<dbReference type="GO" id="GO:0006167">
    <property type="term" value="P:AMP biosynthetic process"/>
    <property type="evidence" value="ECO:0007669"/>
    <property type="project" value="TreeGrafter"/>
</dbReference>
<dbReference type="EMBL" id="CACRSM010000002">
    <property type="protein sequence ID" value="VYS88241.1"/>
    <property type="molecule type" value="Genomic_DNA"/>
</dbReference>
<evidence type="ECO:0000259" key="2">
    <source>
        <dbReference type="PROSITE" id="PS51462"/>
    </source>
</evidence>
<dbReference type="PROSITE" id="PS00893">
    <property type="entry name" value="NUDIX_BOX"/>
    <property type="match status" value="1"/>
</dbReference>
<dbReference type="InterPro" id="IPR051325">
    <property type="entry name" value="Nudix_hydrolase_domain"/>
</dbReference>
<keyword evidence="1 3" id="KW-0378">Hydrolase</keyword>
<dbReference type="CDD" id="cd03673">
    <property type="entry name" value="NUDIX_Ap6A_hydrolase"/>
    <property type="match status" value="1"/>
</dbReference>
<feature type="domain" description="Nudix hydrolase" evidence="2">
    <location>
        <begin position="24"/>
        <end position="167"/>
    </location>
</feature>
<evidence type="ECO:0000256" key="1">
    <source>
        <dbReference type="ARBA" id="ARBA00022801"/>
    </source>
</evidence>